<dbReference type="SMART" id="SM00034">
    <property type="entry name" value="CLECT"/>
    <property type="match status" value="1"/>
</dbReference>
<dbReference type="InterPro" id="IPR018378">
    <property type="entry name" value="C-type_lectin_CS"/>
</dbReference>
<evidence type="ECO:0000313" key="4">
    <source>
        <dbReference type="Proteomes" id="UP000507470"/>
    </source>
</evidence>
<dbReference type="Gene3D" id="3.10.100.10">
    <property type="entry name" value="Mannose-Binding Protein A, subunit A"/>
    <property type="match status" value="2"/>
</dbReference>
<dbReference type="InterPro" id="IPR001304">
    <property type="entry name" value="C-type_lectin-like"/>
</dbReference>
<organism evidence="3 4">
    <name type="scientific">Mytilus coruscus</name>
    <name type="common">Sea mussel</name>
    <dbReference type="NCBI Taxonomy" id="42192"/>
    <lineage>
        <taxon>Eukaryota</taxon>
        <taxon>Metazoa</taxon>
        <taxon>Spiralia</taxon>
        <taxon>Lophotrochozoa</taxon>
        <taxon>Mollusca</taxon>
        <taxon>Bivalvia</taxon>
        <taxon>Autobranchia</taxon>
        <taxon>Pteriomorphia</taxon>
        <taxon>Mytilida</taxon>
        <taxon>Mytiloidea</taxon>
        <taxon>Mytilidae</taxon>
        <taxon>Mytilinae</taxon>
        <taxon>Mytilus</taxon>
    </lineage>
</organism>
<dbReference type="PANTHER" id="PTHR22803">
    <property type="entry name" value="MANNOSE, PHOSPHOLIPASE, LECTIN RECEPTOR RELATED"/>
    <property type="match status" value="1"/>
</dbReference>
<feature type="domain" description="C-type lectin" evidence="2">
    <location>
        <begin position="70"/>
        <end position="140"/>
    </location>
</feature>
<keyword evidence="4" id="KW-1185">Reference proteome</keyword>
<dbReference type="InterPro" id="IPR016186">
    <property type="entry name" value="C-type_lectin-like/link_sf"/>
</dbReference>
<accession>A0A6J8A3B2</accession>
<feature type="domain" description="C-type lectin" evidence="2">
    <location>
        <begin position="157"/>
        <end position="290"/>
    </location>
</feature>
<dbReference type="InterPro" id="IPR050111">
    <property type="entry name" value="C-type_lectin/snaclec_domain"/>
</dbReference>
<gene>
    <name evidence="3" type="ORF">MCOR_2983</name>
</gene>
<evidence type="ECO:0000259" key="2">
    <source>
        <dbReference type="PROSITE" id="PS50041"/>
    </source>
</evidence>
<dbReference type="Pfam" id="PF00059">
    <property type="entry name" value="Lectin_C"/>
    <property type="match status" value="1"/>
</dbReference>
<evidence type="ECO:0000313" key="3">
    <source>
        <dbReference type="EMBL" id="CAC5360533.1"/>
    </source>
</evidence>
<protein>
    <recommendedName>
        <fullName evidence="2">C-type lectin domain-containing protein</fullName>
    </recommendedName>
</protein>
<keyword evidence="1" id="KW-1015">Disulfide bond</keyword>
<proteinExistence type="predicted"/>
<dbReference type="AlphaFoldDB" id="A0A6J8A3B2"/>
<reference evidence="3 4" key="1">
    <citation type="submission" date="2020-06" db="EMBL/GenBank/DDBJ databases">
        <authorList>
            <person name="Li R."/>
            <person name="Bekaert M."/>
        </authorList>
    </citation>
    <scope>NUCLEOTIDE SEQUENCE [LARGE SCALE GENOMIC DNA]</scope>
    <source>
        <strain evidence="4">wild</strain>
    </source>
</reference>
<name>A0A6J8A3B2_MYTCO</name>
<dbReference type="InterPro" id="IPR016187">
    <property type="entry name" value="CTDL_fold"/>
</dbReference>
<dbReference type="PROSITE" id="PS00615">
    <property type="entry name" value="C_TYPE_LECTIN_1"/>
    <property type="match status" value="1"/>
</dbReference>
<dbReference type="PROSITE" id="PS50041">
    <property type="entry name" value="C_TYPE_LECTIN_2"/>
    <property type="match status" value="2"/>
</dbReference>
<dbReference type="EMBL" id="CACVKT020000568">
    <property type="protein sequence ID" value="CAC5360533.1"/>
    <property type="molecule type" value="Genomic_DNA"/>
</dbReference>
<evidence type="ECO:0000256" key="1">
    <source>
        <dbReference type="ARBA" id="ARBA00023157"/>
    </source>
</evidence>
<dbReference type="SUPFAM" id="SSF56436">
    <property type="entry name" value="C-type lectin-like"/>
    <property type="match status" value="2"/>
</dbReference>
<dbReference type="Proteomes" id="UP000507470">
    <property type="component" value="Unassembled WGS sequence"/>
</dbReference>
<dbReference type="CDD" id="cd00037">
    <property type="entry name" value="CLECT"/>
    <property type="match status" value="2"/>
</dbReference>
<sequence length="302" mass="33818">MGEERSIEKLKHAKQNNSNCSFLVLIDDKPPCVDKIPNCNLYGDNICTASIYRGWSGTNCRKHCNKCEGFWIGGTDEVIEGVWVWAASGIPISYSNYYKTELNNATLAKSNGKNCLKIVQWPGNVGKWNDDNCLEKSHFIFLISDAQSECQRGWLHFGNSCYFISNRHKSWVDAASFCRAYHSELASVETRAENDFLTDTITRIKNGLSKKRSSDPDFWIGGTDAVIEGVWVWAASGKPLTYSNFNENAPENSILKNPDGENCLEIVQWTGKVGKWNDDNCLDESHFICEMEFPAPGGGIIG</sequence>
<dbReference type="OrthoDB" id="6150609at2759"/>